<evidence type="ECO:0000313" key="2">
    <source>
        <dbReference type="EMBL" id="CAG5113254.1"/>
    </source>
</evidence>
<reference evidence="2 3" key="1">
    <citation type="submission" date="2021-04" db="EMBL/GenBank/DDBJ databases">
        <authorList>
            <person name="Bliznina A."/>
        </authorList>
    </citation>
    <scope>NUCLEOTIDE SEQUENCE [LARGE SCALE GENOMIC DNA]</scope>
</reference>
<keyword evidence="1" id="KW-0812">Transmembrane</keyword>
<keyword evidence="3" id="KW-1185">Reference proteome</keyword>
<evidence type="ECO:0000313" key="3">
    <source>
        <dbReference type="Proteomes" id="UP001158576"/>
    </source>
</evidence>
<protein>
    <submittedName>
        <fullName evidence="2">Oidioi.mRNA.OKI2018_I69.chr2.g7374.t1.cds</fullName>
    </submittedName>
</protein>
<keyword evidence="1" id="KW-0472">Membrane</keyword>
<keyword evidence="1" id="KW-1133">Transmembrane helix</keyword>
<organism evidence="2 3">
    <name type="scientific">Oikopleura dioica</name>
    <name type="common">Tunicate</name>
    <dbReference type="NCBI Taxonomy" id="34765"/>
    <lineage>
        <taxon>Eukaryota</taxon>
        <taxon>Metazoa</taxon>
        <taxon>Chordata</taxon>
        <taxon>Tunicata</taxon>
        <taxon>Appendicularia</taxon>
        <taxon>Copelata</taxon>
        <taxon>Oikopleuridae</taxon>
        <taxon>Oikopleura</taxon>
    </lineage>
</organism>
<accession>A0ABN7TBZ2</accession>
<name>A0ABN7TBZ2_OIKDI</name>
<dbReference type="EMBL" id="OU015567">
    <property type="protein sequence ID" value="CAG5113254.1"/>
    <property type="molecule type" value="Genomic_DNA"/>
</dbReference>
<gene>
    <name evidence="2" type="ORF">OKIOD_LOCUS16139</name>
</gene>
<evidence type="ECO:0000256" key="1">
    <source>
        <dbReference type="SAM" id="Phobius"/>
    </source>
</evidence>
<proteinExistence type="predicted"/>
<feature type="transmembrane region" description="Helical" evidence="1">
    <location>
        <begin position="12"/>
        <end position="32"/>
    </location>
</feature>
<dbReference type="Proteomes" id="UP001158576">
    <property type="component" value="Chromosome 2"/>
</dbReference>
<sequence length="67" mass="7690">MVLSKEAKIGIIVGSIAGFIVITLVIWWICYVRRKRKKAGEYRPERMERAQIQVNTITSSGNVERLI</sequence>